<feature type="compositionally biased region" description="Low complexity" evidence="2">
    <location>
        <begin position="294"/>
        <end position="305"/>
    </location>
</feature>
<feature type="compositionally biased region" description="Polar residues" evidence="2">
    <location>
        <begin position="232"/>
        <end position="268"/>
    </location>
</feature>
<gene>
    <name evidence="4" type="ORF">LAME_0C04720G</name>
</gene>
<dbReference type="GO" id="GO:0003723">
    <property type="term" value="F:RNA binding"/>
    <property type="evidence" value="ECO:0007669"/>
    <property type="project" value="UniProtKB-UniRule"/>
</dbReference>
<proteinExistence type="predicted"/>
<dbReference type="SUPFAM" id="SSF54928">
    <property type="entry name" value="RNA-binding domain, RBD"/>
    <property type="match status" value="1"/>
</dbReference>
<evidence type="ECO:0000259" key="3">
    <source>
        <dbReference type="PROSITE" id="PS50102"/>
    </source>
</evidence>
<feature type="compositionally biased region" description="Basic and acidic residues" evidence="2">
    <location>
        <begin position="212"/>
        <end position="223"/>
    </location>
</feature>
<evidence type="ECO:0000313" key="5">
    <source>
        <dbReference type="Proteomes" id="UP000191144"/>
    </source>
</evidence>
<dbReference type="PANTHER" id="PTHR23147">
    <property type="entry name" value="SERINE/ARGININE RICH SPLICING FACTOR"/>
    <property type="match status" value="1"/>
</dbReference>
<evidence type="ECO:0000256" key="2">
    <source>
        <dbReference type="SAM" id="MobiDB-lite"/>
    </source>
</evidence>
<dbReference type="Gene3D" id="3.30.70.330">
    <property type="match status" value="1"/>
</dbReference>
<evidence type="ECO:0000313" key="4">
    <source>
        <dbReference type="EMBL" id="SCU83317.1"/>
    </source>
</evidence>
<reference evidence="5" key="1">
    <citation type="submission" date="2016-03" db="EMBL/GenBank/DDBJ databases">
        <authorList>
            <person name="Devillers Hugo."/>
        </authorList>
    </citation>
    <scope>NUCLEOTIDE SEQUENCE [LARGE SCALE GENOMIC DNA]</scope>
</reference>
<dbReference type="Pfam" id="PF00076">
    <property type="entry name" value="RRM_1"/>
    <property type="match status" value="1"/>
</dbReference>
<sequence length="357" mass="39481">MANGCTLHVSGFPRGVRTRDLAPDFESAGRVVRIEMPPARSEFARPYAFVEYETAEEAQDALHQLDQRPLSFDPQISITVQLARSEARPSRFARGPDRNFDQRGPMRKEPRRSIDYPRGPRGYEAGPEEHDHYGHDDFRDRSRDEFRHRRPDSEDMYHSSRGSFGSRSHRSYRRPEHAMLRRELSPARVRADDGPAPYQDVLHNNAAALKKPRYEGSREKQEELDQYYPVGLQSNDVDMSEQPNETAAQAPSEPGQNSVGTTSQNASGASHAPGIEQPVTSLIHPPPPAHLADSSSSKAPKTSSPGEPNTVVITDNAITNNGQVPPASNANESTETAHAVEVQTKASSDDKATESAV</sequence>
<dbReference type="EMBL" id="LT598479">
    <property type="protein sequence ID" value="SCU83317.1"/>
    <property type="molecule type" value="Genomic_DNA"/>
</dbReference>
<evidence type="ECO:0000256" key="1">
    <source>
        <dbReference type="PROSITE-ProRule" id="PRU00176"/>
    </source>
</evidence>
<dbReference type="PROSITE" id="PS50102">
    <property type="entry name" value="RRM"/>
    <property type="match status" value="1"/>
</dbReference>
<feature type="compositionally biased region" description="Basic and acidic residues" evidence="2">
    <location>
        <begin position="173"/>
        <end position="193"/>
    </location>
</feature>
<dbReference type="InterPro" id="IPR000504">
    <property type="entry name" value="RRM_dom"/>
</dbReference>
<dbReference type="OrthoDB" id="5970at2759"/>
<accession>A0A1G4J171</accession>
<dbReference type="Proteomes" id="UP000191144">
    <property type="component" value="Chromosome C"/>
</dbReference>
<keyword evidence="5" id="KW-1185">Reference proteome</keyword>
<feature type="domain" description="RRM" evidence="3">
    <location>
        <begin position="5"/>
        <end position="85"/>
    </location>
</feature>
<feature type="compositionally biased region" description="Basic and acidic residues" evidence="2">
    <location>
        <begin position="127"/>
        <end position="158"/>
    </location>
</feature>
<feature type="region of interest" description="Disordered" evidence="2">
    <location>
        <begin position="82"/>
        <end position="357"/>
    </location>
</feature>
<dbReference type="AlphaFoldDB" id="A0A1G4J171"/>
<keyword evidence="1" id="KW-0694">RNA-binding</keyword>
<name>A0A1G4J171_9SACH</name>
<feature type="compositionally biased region" description="Polar residues" evidence="2">
    <location>
        <begin position="311"/>
        <end position="336"/>
    </location>
</feature>
<dbReference type="SMART" id="SM00360">
    <property type="entry name" value="RRM"/>
    <property type="match status" value="1"/>
</dbReference>
<dbReference type="InterPro" id="IPR035979">
    <property type="entry name" value="RBD_domain_sf"/>
</dbReference>
<dbReference type="InterPro" id="IPR012677">
    <property type="entry name" value="Nucleotide-bd_a/b_plait_sf"/>
</dbReference>
<feature type="compositionally biased region" description="Basic and acidic residues" evidence="2">
    <location>
        <begin position="85"/>
        <end position="115"/>
    </location>
</feature>
<feature type="compositionally biased region" description="Basic and acidic residues" evidence="2">
    <location>
        <begin position="347"/>
        <end position="357"/>
    </location>
</feature>
<organism evidence="4 5">
    <name type="scientific">Lachancea meyersii CBS 8951</name>
    <dbReference type="NCBI Taxonomy" id="1266667"/>
    <lineage>
        <taxon>Eukaryota</taxon>
        <taxon>Fungi</taxon>
        <taxon>Dikarya</taxon>
        <taxon>Ascomycota</taxon>
        <taxon>Saccharomycotina</taxon>
        <taxon>Saccharomycetes</taxon>
        <taxon>Saccharomycetales</taxon>
        <taxon>Saccharomycetaceae</taxon>
        <taxon>Lachancea</taxon>
    </lineage>
</organism>
<dbReference type="InterPro" id="IPR050907">
    <property type="entry name" value="SRSF"/>
</dbReference>
<protein>
    <submittedName>
        <fullName evidence="4">LAME_0C04720g1_1</fullName>
    </submittedName>
</protein>